<evidence type="ECO:0000256" key="3">
    <source>
        <dbReference type="ARBA" id="ARBA00022729"/>
    </source>
</evidence>
<organism evidence="6 7">
    <name type="scientific">Acidovorax cavernicola</name>
    <dbReference type="NCBI Taxonomy" id="1675792"/>
    <lineage>
        <taxon>Bacteria</taxon>
        <taxon>Pseudomonadati</taxon>
        <taxon>Pseudomonadota</taxon>
        <taxon>Betaproteobacteria</taxon>
        <taxon>Burkholderiales</taxon>
        <taxon>Comamonadaceae</taxon>
        <taxon>Acidovorax</taxon>
    </lineage>
</organism>
<dbReference type="Pfam" id="PF05860">
    <property type="entry name" value="TPS"/>
    <property type="match status" value="1"/>
</dbReference>
<dbReference type="PANTHER" id="PTHR12338">
    <property type="entry name" value="AUTOTRANSPORTER"/>
    <property type="match status" value="1"/>
</dbReference>
<dbReference type="GO" id="GO:0005576">
    <property type="term" value="C:extracellular region"/>
    <property type="evidence" value="ECO:0007669"/>
    <property type="project" value="UniProtKB-SubCell"/>
</dbReference>
<protein>
    <submittedName>
        <fullName evidence="6">Filamentous hemagglutinin N-terminal domain-containing protein</fullName>
    </submittedName>
</protein>
<accession>A0A9X8D1U5</accession>
<feature type="compositionally biased region" description="Low complexity" evidence="4">
    <location>
        <begin position="15"/>
        <end position="25"/>
    </location>
</feature>
<keyword evidence="3" id="KW-0732">Signal</keyword>
<dbReference type="InterPro" id="IPR008638">
    <property type="entry name" value="FhaB/CdiA-like_TPS"/>
</dbReference>
<keyword evidence="7" id="KW-1185">Reference proteome</keyword>
<dbReference type="EMBL" id="QXMN01000034">
    <property type="protein sequence ID" value="RIX76270.1"/>
    <property type="molecule type" value="Genomic_DNA"/>
</dbReference>
<reference evidence="6 7" key="1">
    <citation type="submission" date="2018-09" db="EMBL/GenBank/DDBJ databases">
        <title>Acidovorax cavernicola nov. sp. isolated from Gruta de las Maravillas (Aracena, Spain).</title>
        <authorList>
            <person name="Jurado V."/>
            <person name="Gutierrez-Patricio S."/>
            <person name="Gonzalez-Pimentel J.L."/>
            <person name="Miller A.Z."/>
            <person name="Laiz L."/>
            <person name="Saiz-Jimenez C."/>
        </authorList>
    </citation>
    <scope>NUCLEOTIDE SEQUENCE [LARGE SCALE GENOMIC DNA]</scope>
    <source>
        <strain evidence="6 7">1011MAR4D40.2</strain>
    </source>
</reference>
<dbReference type="Gene3D" id="2.160.20.10">
    <property type="entry name" value="Single-stranded right-handed beta-helix, Pectin lyase-like"/>
    <property type="match status" value="2"/>
</dbReference>
<feature type="domain" description="Filamentous haemagglutinin FhaB/tRNA nuclease CdiA-like TPS" evidence="5">
    <location>
        <begin position="163"/>
        <end position="272"/>
    </location>
</feature>
<evidence type="ECO:0000259" key="5">
    <source>
        <dbReference type="SMART" id="SM00912"/>
    </source>
</evidence>
<dbReference type="SMART" id="SM00912">
    <property type="entry name" value="Haemagg_act"/>
    <property type="match status" value="1"/>
</dbReference>
<gene>
    <name evidence="6" type="ORF">D3H34_22915</name>
</gene>
<dbReference type="Proteomes" id="UP000265619">
    <property type="component" value="Unassembled WGS sequence"/>
</dbReference>
<dbReference type="InterPro" id="IPR011050">
    <property type="entry name" value="Pectin_lyase_fold/virulence"/>
</dbReference>
<sequence>MEVRMQRSSRRTVSRRNPPNASSSSLSYRFAGVQVRLTPLVRAIALLLAGGAAFDGAHAQQAFSGAWMAQKNMAQGTALATGRLPNGMPAAMLAGPQAQQRRANEQLQQSIGNLNLAARAIAAQQSAQAAARAAATQNDPSVPDGLTEGGLKVDTNAFTAGWHNARPLTPDSQRQAAGRTVVTVEQTADKAILNWETFNVGKNTTVKFDQQASWAVLNRVNDPKARPSQIQGQIQGDGTVMVVNRNGIVFSGSSQVDTRNLVAAAVGMTDAQFRKGLYSETQGSNPVPALANDLVLNATGATHGAATADVVVEPGARIATRRPGSVTEGGGYVLLAGREAHNHGSIATPNGQTVLAAGDAFVIRKGMGTDGNSDSSTRGNEVDPLRLAHSIAGRARNTGLIAATTGDVTLVGKTVEQQGVLLSSTSVNTRGTIHLRALGNAGDAGDQAGARVTLAPQSVSAIVLENDGATALNVQRDTLLKDSMRLSDGGYNRRDQSLVKIDSAGDIDFDGGSLALATGGQVQARAERRIRVARGAVIDVAGAVGVSVAMASNNVKVNVQGNEQRDAPLNRDSKRLNNLDLWIDRRDLVRVAPGVNGYDGERWYTGGGLLEVGGYLNTDGHTVGEWAASGGTVGFAGGELVTQRGSRINVAGGTLDVQTGLLQQSWLKGTDGRLYNLSTAPADIAYAGLYRGFESEHARWGKNTTDFFYNPLIAPRQRLENGYTVGRDAGQVQVGTRAAVLEGDIDATVFQGERQQRKRDAGLDSYRQAQAAAPLAGRLVIGSMAPVYDAPTGLLRDSPSARVDRVTVAEAPDTLADALAAGEAMPKDLAGHVRIDSGWLQRQRLGGFAAYANDTVAVKSALAVAPGGTIALHAPTVAVDADLVARGGSIALGDLVSRFASVNGGSWIDISIADALPTGYQPRVAVGEGVRLDARGLWSNIVQSPDRIKGLPYVDGGQVTVRGTGDIALGARSLIDVSGGAALMAGNELRGGRGGDVTLMAAQPGAEGVGPGTLRMDGQILGHGVKGSGKLTVANGAAISIGGLSAGSDGQLAAGRSSSVHLRLAGDYLIEAGSVIPMDFSITVSRALPGVALKEAVQPAVNTTRTLTTRADWVVPPDTEVYPATGNTYESGQTVPAGTVLVGISELAKGYVVPGDVFPSGLPIPAKTTSYKAGTLASADTVMPAGTLIAAGQSLPRAVEVQPLLNLDASLFHSGFAQYSVRGQDGLAVAEGARVDVHMPVQRFDLATGRLVPTGADPSTALPVWTPPVYQDDPVKQKLTQRAGADLTLEAGTLYQRSPLVVGEGAQVALDPGRALTLRGNGQITVEGTLSAWGGRVALLPGTHGTGNESNLADGIANARSYWIGEHALIDVAARPVVATDVRGHRYGQVANGGTIEIGARHALDATQVDAADAFVVLRPGARLEASGTAATLDLPGRGATEVASHGGTIALSSYRGLFLDGNMRAAAGGAGAAGGMLALNLDTPIYGTVERYSLKGPKVDDVVRVPREMLLAQVQGRSAVGDAVDLRPGEAHGALAYGTARIGVDRIHEGGFDNLSLLSHGMLSFDGSVDLSLGQSLRLATTALALADTAAPDARVALAAPYIRVAGTTRRQIDDHILPHPVVGSRNTGEGTGTLGVPAVSAGSALRMDAQLIDLVGMVQMGVRGTIVRNVPEDLVVERNAFDQALLRSSGDLRFSGNARFYVPGDLTLAAAQIYPATGDSGLVQVGQHNVIDKWGARQVELDMNRRLVIERVGPAGELPAAPQSAFGAMTFHAANIEQRGVLRAPLGGITLGDTRSITVASSVQLHPGSLTSVSADGLLMPYGGTQDGLSYLFNGKDVVYRVPGVGPTITLAGHAVDVREGAVLDMSGGGALTGTAFLAGRGGSTDARMHPLVQVGAQRKGFVLPTLATNPVYAIVPGVQPLQAPLNGEKGASDPALGRQITLGAGVPGLPAGTYTLMPSTYALLPGAFRVELNGLAPQVGAPGSATAMRNGSYTAPAQLGVAGTGIRDALPLQAVFTPADVLRTYAQYNETGYADFAVAQAMRDGVPRPLLERDAKSLRLDFANWGSPGAVAGVPSLRFAGTTRYATVGDGMGGTALVVGGTARSFEVLADGAAPTPGFQGVSLHAGALNLIGAAQLGIGGAPMGTMVQDPTAADRLKDARDLGFSSAAWNIVLREGAVLRAGEVFLVTDRRDGGITVESGAGIDTLGRGPAAWDSRRGYIYGPGVRSVLAVSNGWIDILPPSAVSGGETGPGRIDIGVCASTARCGGARLYSEGTITAATDQAFTLGESSRYGTRNLVLALGGINVGSERALGDAAARGALPPGLTLNQSVLDRLLRGDTSTGAPALENLVLTVRDAVNFFGTTQLSTIDQATGKSPIERLVLTTPAIHGWGGPDDVARIHTDVLVWNGTNTPPGLVAAGGAGTGSGRLQIDARRIELGAARDMRADTVHEMDRLTLGFGEVRLNASEQVTARYKGSLSVYQSQGGWDEATKGYVRTGGTLQIDTPLLTGDAGSVMRYKAGGDVRVAAPEGMQPAAMTDADAARALGAEIAIDGRSVAVNTAVVLPSGKLVLRAEGDVQLQDGARLDLAGRRLSFFDVDKYSWGGDVELESRKGNVRLAGGAQIDLSARNNRAGRLAVTAVDAGAGQVELLGRIAGGSSGEYDAGGTWVPYAAGRIDLRAQRIADFAGLNRRLTDTGVVGERSFQVKQGDLVVGDELKAREINLSVDGGHLTVAGKVDASGVQVGSIRLAARDGVTVGGNALLDAHGTRLRVDSYGQAIEAPNRAVIEIDSGSGRLVLENGARMDLRAGTDAAPRAFGTVELNAPRLGGAHGSDIAIDAGGTQRIDGARTINVNGFFRYDDAPVGTDLDISGRPYQRIDQAYLNEKHDDSVAFMRNVLANGGLVNGRLAGLRAYTEAFHLRPGVQIVSRTPDGDLQIDGDLDLSGLRYDSLNPRTQRTGVYGSGEAGALVMRAGGNLKIHGSINDGFDTSALPVTRDDDGWVLLKGRVPFGGDVVVPRGGVVTLAEDTFLQPGRALNFNAPLKAMSLAAGTVLPVRAVLTGDYTLPAGTVLGGAVRDVAGNVIQPAGSVLAQPLKLGAGAQLDPGVRLAGATKVGQMLWPAGVPLPFPDGTVLDINDPPFYRYNGPVLARQVPLQRGAIIPAETVVKLPGGVASVKLRLADADGNQGRNFAIAPMLAEGSQSWSMRLVAGADTQAADSRSLQPRAQQRDLLLADTHYGNGFTKSLVSGGKVWRWNQQAADEGWGEFGAILTPDEVSWGLCDMGYCDLVSESPEVWSYKSYPVRQPLFSVLRTGTGDLDLLAGNDFTQRSPYGIYTAGTRAPARADDADFHLPRAKGPKGTVLGDSTPFDQLVDSSSLYRAWYPDHGGNLRVRAQGDARGDMIGTRGIVRRTTDELGVFRTQYPSAMLGNWLWRQGTGSVAPGADGVPTAWWINFGSYVAAPEGAMYDLTGLAPYLVGFTGIGTLGGGNLVFETGGHAGLMEQMGDFSATYVSRSQGLNLAVGSTGRVTRSGELLLTGGGDLDVRIGGTLNPAPEVRALPSTTSWQAGSTLRYDRMRLDLNGVFANLRGALRLESGAVGGIQLGFGGADPKDSRARDPSVAGSSIASGGPVVIPGDAGVRLDARGDLVLGGVADPGRVPTLTHGTPFSANGKQYAGEGWSWFSLWTPSTAIDLASAGGNLTPTLGWTDLGDYANHQPTDGRFVYPAVLRALAASGSLYYGNASSGMRDPTNAPLFSPWSLTLAPSPVGPQFAVQRTAQLELLARDSIYASGYTITPSGADPSRLVNPFQPGFAALGGPIWYGRESIHNAAADGLLSSVALYGQSTQMSFPLFTLTSPSVADVAPLGQPPSRFYAVDGDIVGLRTGSILYRGSNTGAVTPNGLWYEGAGPVAIRAGRDITDAGTPLGQAEIAPPEAAGWYARYFPGKPELAPQPQILNATSARGNLIVHRHADDVSVVEAGRDIRNSSFHIAGPGELAITAGRDLYMADKGELKSLGAIVNVKPGDRSSGAGISVAVGVGRDGPDWAGFAARYLDPKRRADSGRPFADQPGTALYSYGGHLTLAGWLAQQFGYGGDEAGAQAYLQRKQAEIDGQRSEGGESGGGSARRDLAREFRLAEGLHLVNWLGERFGGKNSQGRHFDAATMDAHAFFAALPPEQQQVYLRNVYYAELRAGGREYNEEGGARRGSYLRGREAIATLFPALGSDGIARHYQGDLTMFSSANYYYQSSETFTKRPQAGKSYLRRDAWNAAGRPYEIGVYDALDAGIHTNFGGNVNILTPGGRTLVGVDGGFVPGEGSGVLTQGEGEVQVYSLDSILLGQSRIFTTFGGGILAWSAQGDINAGRGSKSTVVYTPQRRLYDNAGNVSLSPTTPNTGAGIATLNPIPEVPPGDIDLIAPLGTIDAGEAGIRVSGNVNLAALRVVNAENIQVQGKSTGVPIVAAVNVGALTNASAAASQAATAAQDALQRDRAAQRQALPSVFTVRVLGFGNEAPGGEGGGAGRERTGAAYDPKGVVQVLGAGALTTAQMQSLTPGEQRGLKR</sequence>
<dbReference type="NCBIfam" id="TIGR01901">
    <property type="entry name" value="adhes_NPXG"/>
    <property type="match status" value="1"/>
</dbReference>
<dbReference type="InterPro" id="IPR012334">
    <property type="entry name" value="Pectin_lyas_fold"/>
</dbReference>
<evidence type="ECO:0000256" key="4">
    <source>
        <dbReference type="SAM" id="MobiDB-lite"/>
    </source>
</evidence>
<comment type="subcellular location">
    <subcellularLocation>
        <location evidence="1">Secreted</location>
    </subcellularLocation>
</comment>
<evidence type="ECO:0000256" key="1">
    <source>
        <dbReference type="ARBA" id="ARBA00004613"/>
    </source>
</evidence>
<dbReference type="Pfam" id="PF12545">
    <property type="entry name" value="DUF3739"/>
    <property type="match status" value="1"/>
</dbReference>
<dbReference type="OrthoDB" id="218680at2"/>
<dbReference type="InterPro" id="IPR021026">
    <property type="entry name" value="Filamn_hemagglutn_DUF3739"/>
</dbReference>
<proteinExistence type="predicted"/>
<name>A0A9X8D1U5_9BURK</name>
<dbReference type="InterPro" id="IPR050909">
    <property type="entry name" value="Bact_Autotransporter_VF"/>
</dbReference>
<dbReference type="SUPFAM" id="SSF51126">
    <property type="entry name" value="Pectin lyase-like"/>
    <property type="match status" value="1"/>
</dbReference>
<keyword evidence="2" id="KW-0964">Secreted</keyword>
<evidence type="ECO:0000313" key="6">
    <source>
        <dbReference type="EMBL" id="RIX76270.1"/>
    </source>
</evidence>
<evidence type="ECO:0000313" key="7">
    <source>
        <dbReference type="Proteomes" id="UP000265619"/>
    </source>
</evidence>
<comment type="caution">
    <text evidence="6">The sequence shown here is derived from an EMBL/GenBank/DDBJ whole genome shotgun (WGS) entry which is preliminary data.</text>
</comment>
<feature type="region of interest" description="Disordered" evidence="4">
    <location>
        <begin position="1"/>
        <end position="25"/>
    </location>
</feature>
<evidence type="ECO:0000256" key="2">
    <source>
        <dbReference type="ARBA" id="ARBA00022525"/>
    </source>
</evidence>
<dbReference type="PANTHER" id="PTHR12338:SF8">
    <property type="entry name" value="HEME_HEMOPEXIN-BINDING PROTEIN"/>
    <property type="match status" value="1"/>
</dbReference>